<dbReference type="PANTHER" id="PTHR42681">
    <property type="entry name" value="MALONYL-COA-ACYL CARRIER PROTEIN TRANSACYLASE, MITOCHONDRIAL"/>
    <property type="match status" value="1"/>
</dbReference>
<dbReference type="InterPro" id="IPR024925">
    <property type="entry name" value="Malonyl_CoA-ACP_transAc"/>
</dbReference>
<dbReference type="InterPro" id="IPR016036">
    <property type="entry name" value="Malonyl_transacylase_ACP-bd"/>
</dbReference>
<dbReference type="InterPro" id="IPR050858">
    <property type="entry name" value="Mal-CoA-ACP_Trans/PKS_FabD"/>
</dbReference>
<dbReference type="Pfam" id="PF00698">
    <property type="entry name" value="Acyl_transf_1"/>
    <property type="match status" value="1"/>
</dbReference>
<accession>A0ABW5KWL8</accession>
<evidence type="ECO:0000256" key="6">
    <source>
        <dbReference type="PIRNR" id="PIRNR000446"/>
    </source>
</evidence>
<evidence type="ECO:0000256" key="5">
    <source>
        <dbReference type="ARBA" id="ARBA00048462"/>
    </source>
</evidence>
<evidence type="ECO:0000256" key="1">
    <source>
        <dbReference type="ARBA" id="ARBA00013258"/>
    </source>
</evidence>
<dbReference type="EC" id="2.3.1.39" evidence="1 6"/>
<dbReference type="NCBIfam" id="TIGR00128">
    <property type="entry name" value="fabD"/>
    <property type="match status" value="1"/>
</dbReference>
<gene>
    <name evidence="8" type="primary">fabD</name>
    <name evidence="8" type="ORF">ACFSQP_09230</name>
</gene>
<organism evidence="8 9">
    <name type="scientific">Bizionia sediminis</name>
    <dbReference type="NCBI Taxonomy" id="1737064"/>
    <lineage>
        <taxon>Bacteria</taxon>
        <taxon>Pseudomonadati</taxon>
        <taxon>Bacteroidota</taxon>
        <taxon>Flavobacteriia</taxon>
        <taxon>Flavobacteriales</taxon>
        <taxon>Flavobacteriaceae</taxon>
        <taxon>Bizionia</taxon>
    </lineage>
</organism>
<dbReference type="InterPro" id="IPR014043">
    <property type="entry name" value="Acyl_transferase_dom"/>
</dbReference>
<comment type="catalytic activity">
    <reaction evidence="5 6">
        <text>holo-[ACP] + malonyl-CoA = malonyl-[ACP] + CoA</text>
        <dbReference type="Rhea" id="RHEA:41792"/>
        <dbReference type="Rhea" id="RHEA-COMP:9623"/>
        <dbReference type="Rhea" id="RHEA-COMP:9685"/>
        <dbReference type="ChEBI" id="CHEBI:57287"/>
        <dbReference type="ChEBI" id="CHEBI:57384"/>
        <dbReference type="ChEBI" id="CHEBI:64479"/>
        <dbReference type="ChEBI" id="CHEBI:78449"/>
        <dbReference type="EC" id="2.3.1.39"/>
    </reaction>
</comment>
<keyword evidence="4 6" id="KW-0012">Acyltransferase</keyword>
<sequence>MNAYIFPGQGAQFSGMGLDLYEKSAVAQELFELANNILGFNITDIMFEGSAEDLKQTKVTQPAIFLHSVILAKVLGSHFKPNMVAGHSLGEFSALVANGCMNFEDGLKLVSKRALAMQQACEMQPSTMAAVLGLDDAIVEQICADTAGIVVAANYNCPGQLVISGEIEAVDKACNALKEAGARRALVLPVGGAFHSPLMEPAREELAAAIEATTFSKPICPIYQNVTASAVTDEAAIKTNLISQLTAPVKWTQSVEQMITDGATLFTEVGPGKVLQGLVKKINRNAETASAVFETDAS</sequence>
<dbReference type="SUPFAM" id="SSF52151">
    <property type="entry name" value="FabD/lysophospholipase-like"/>
    <property type="match status" value="1"/>
</dbReference>
<dbReference type="PANTHER" id="PTHR42681:SF1">
    <property type="entry name" value="MALONYL-COA-ACYL CARRIER PROTEIN TRANSACYLASE, MITOCHONDRIAL"/>
    <property type="match status" value="1"/>
</dbReference>
<evidence type="ECO:0000256" key="3">
    <source>
        <dbReference type="ARBA" id="ARBA00022679"/>
    </source>
</evidence>
<dbReference type="PIRSF" id="PIRSF000446">
    <property type="entry name" value="Mct"/>
    <property type="match status" value="1"/>
</dbReference>
<dbReference type="Gene3D" id="3.30.70.250">
    <property type="entry name" value="Malonyl-CoA ACP transacylase, ACP-binding"/>
    <property type="match status" value="1"/>
</dbReference>
<reference evidence="9" key="1">
    <citation type="journal article" date="2019" name="Int. J. Syst. Evol. Microbiol.">
        <title>The Global Catalogue of Microorganisms (GCM) 10K type strain sequencing project: providing services to taxonomists for standard genome sequencing and annotation.</title>
        <authorList>
            <consortium name="The Broad Institute Genomics Platform"/>
            <consortium name="The Broad Institute Genome Sequencing Center for Infectious Disease"/>
            <person name="Wu L."/>
            <person name="Ma J."/>
        </authorList>
    </citation>
    <scope>NUCLEOTIDE SEQUENCE [LARGE SCALE GENOMIC DNA]</scope>
    <source>
        <strain evidence="9">KCTC 42587</strain>
    </source>
</reference>
<dbReference type="GO" id="GO:0004314">
    <property type="term" value="F:[acyl-carrier-protein] S-malonyltransferase activity"/>
    <property type="evidence" value="ECO:0007669"/>
    <property type="project" value="UniProtKB-EC"/>
</dbReference>
<evidence type="ECO:0000256" key="4">
    <source>
        <dbReference type="ARBA" id="ARBA00023315"/>
    </source>
</evidence>
<evidence type="ECO:0000313" key="9">
    <source>
        <dbReference type="Proteomes" id="UP001597472"/>
    </source>
</evidence>
<evidence type="ECO:0000313" key="8">
    <source>
        <dbReference type="EMBL" id="MFD2551997.1"/>
    </source>
</evidence>
<dbReference type="SMART" id="SM00827">
    <property type="entry name" value="PKS_AT"/>
    <property type="match status" value="1"/>
</dbReference>
<feature type="domain" description="Malonyl-CoA:ACP transacylase (MAT)" evidence="7">
    <location>
        <begin position="5"/>
        <end position="295"/>
    </location>
</feature>
<dbReference type="Gene3D" id="3.40.366.10">
    <property type="entry name" value="Malonyl-Coenzyme A Acyl Carrier Protein, domain 2"/>
    <property type="match status" value="1"/>
</dbReference>
<proteinExistence type="inferred from homology"/>
<keyword evidence="3 6" id="KW-0808">Transferase</keyword>
<dbReference type="InterPro" id="IPR001227">
    <property type="entry name" value="Ac_transferase_dom_sf"/>
</dbReference>
<dbReference type="EMBL" id="JBHULS010000003">
    <property type="protein sequence ID" value="MFD2551997.1"/>
    <property type="molecule type" value="Genomic_DNA"/>
</dbReference>
<dbReference type="InterPro" id="IPR004410">
    <property type="entry name" value="Malonyl_CoA-ACP_transAc_FabD"/>
</dbReference>
<name>A0ABW5KWL8_9FLAO</name>
<evidence type="ECO:0000259" key="7">
    <source>
        <dbReference type="SMART" id="SM00827"/>
    </source>
</evidence>
<evidence type="ECO:0000256" key="2">
    <source>
        <dbReference type="ARBA" id="ARBA00018953"/>
    </source>
</evidence>
<dbReference type="InterPro" id="IPR016035">
    <property type="entry name" value="Acyl_Trfase/lysoPLipase"/>
</dbReference>
<dbReference type="SUPFAM" id="SSF55048">
    <property type="entry name" value="Probable ACP-binding domain of malonyl-CoA ACP transacylase"/>
    <property type="match status" value="1"/>
</dbReference>
<dbReference type="Proteomes" id="UP001597472">
    <property type="component" value="Unassembled WGS sequence"/>
</dbReference>
<comment type="caution">
    <text evidence="8">The sequence shown here is derived from an EMBL/GenBank/DDBJ whole genome shotgun (WGS) entry which is preliminary data.</text>
</comment>
<comment type="similarity">
    <text evidence="6">Belongs to the fabD family.</text>
</comment>
<protein>
    <recommendedName>
        <fullName evidence="2 6">Malonyl CoA-acyl carrier protein transacylase</fullName>
        <ecNumber evidence="1 6">2.3.1.39</ecNumber>
    </recommendedName>
</protein>
<dbReference type="RefSeq" id="WP_376893703.1">
    <property type="nucleotide sequence ID" value="NZ_JBHULS010000003.1"/>
</dbReference>
<keyword evidence="9" id="KW-1185">Reference proteome</keyword>